<sequence length="571" mass="65428">MISPSKLRFVTVSVRLFYVFFSVTTTTTRFPLSSRAFSPVASSSLSVNCNPKHRAATGRPSTRSTSVSRALLLHTTRRKRSASCCYRPSCYLATSNNQSLLQSVRNMEWLESWAVSHGVQFDPNIQLMATTTTTTATAKSFPQDSRNSVHNISVGMDDNDDWTLRLVSDHSTAIAAATKMTTPTKILLTVPSHLVLSSETIRERLNATELAPSLKDIENYLSQRNAEGQIPQFYLFLQLLSEYHQGPDSLWYPWIQSLPKRYDTAVCMDDVELECLPPFAWALAKVERYHFDLFRQAITKLSQTDGQLILPDVETYDTALLQWIFNTVFTRCWRFPDLLPNGRERCDMVPLGDMFNHNANPTVEIDYDDMGNVEFSYLPTSPETPTTQDNLAISYGFPTNPYRFLVIFGFVDEKQPEVFCQLVAKEPSRQLVDMGYDSTKMVFRTSDGAISNAVWNVMLYQLLEQVPALQQQLYQAHTSNQTHITSSMHEQYHLETCLLLSRHVDKSLDEFQDLLENANTHSCSQHPRLHMIQRHLKFMIDTFAKVQCNLKERIQDETKRRMMMMIPTQQE</sequence>
<dbReference type="GO" id="GO:0016279">
    <property type="term" value="F:protein-lysine N-methyltransferase activity"/>
    <property type="evidence" value="ECO:0007669"/>
    <property type="project" value="TreeGrafter"/>
</dbReference>
<evidence type="ECO:0000313" key="1">
    <source>
        <dbReference type="EMBL" id="KAG7355500.1"/>
    </source>
</evidence>
<dbReference type="Proteomes" id="UP000693970">
    <property type="component" value="Unassembled WGS sequence"/>
</dbReference>
<name>A0A9K3L610_9STRA</name>
<dbReference type="InterPro" id="IPR050600">
    <property type="entry name" value="SETD3_SETD6_MTase"/>
</dbReference>
<dbReference type="EMBL" id="JAGRRH010000015">
    <property type="protein sequence ID" value="KAG7355500.1"/>
    <property type="molecule type" value="Genomic_DNA"/>
</dbReference>
<protein>
    <recommendedName>
        <fullName evidence="3">SET domain-containing protein</fullName>
    </recommendedName>
</protein>
<reference evidence="1" key="2">
    <citation type="submission" date="2021-04" db="EMBL/GenBank/DDBJ databases">
        <authorList>
            <person name="Podell S."/>
        </authorList>
    </citation>
    <scope>NUCLEOTIDE SEQUENCE</scope>
    <source>
        <strain evidence="1">Hildebrandi</strain>
    </source>
</reference>
<reference evidence="1" key="1">
    <citation type="journal article" date="2021" name="Sci. Rep.">
        <title>Diploid genomic architecture of Nitzschia inconspicua, an elite biomass production diatom.</title>
        <authorList>
            <person name="Oliver A."/>
            <person name="Podell S."/>
            <person name="Pinowska A."/>
            <person name="Traller J.C."/>
            <person name="Smith S.R."/>
            <person name="McClure R."/>
            <person name="Beliaev A."/>
            <person name="Bohutskyi P."/>
            <person name="Hill E.A."/>
            <person name="Rabines A."/>
            <person name="Zheng H."/>
            <person name="Allen L.Z."/>
            <person name="Kuo A."/>
            <person name="Grigoriev I.V."/>
            <person name="Allen A.E."/>
            <person name="Hazlebeck D."/>
            <person name="Allen E.E."/>
        </authorList>
    </citation>
    <scope>NUCLEOTIDE SEQUENCE</scope>
    <source>
        <strain evidence="1">Hildebrandi</strain>
    </source>
</reference>
<organism evidence="1 2">
    <name type="scientific">Nitzschia inconspicua</name>
    <dbReference type="NCBI Taxonomy" id="303405"/>
    <lineage>
        <taxon>Eukaryota</taxon>
        <taxon>Sar</taxon>
        <taxon>Stramenopiles</taxon>
        <taxon>Ochrophyta</taxon>
        <taxon>Bacillariophyta</taxon>
        <taxon>Bacillariophyceae</taxon>
        <taxon>Bacillariophycidae</taxon>
        <taxon>Bacillariales</taxon>
        <taxon>Bacillariaceae</taxon>
        <taxon>Nitzschia</taxon>
    </lineage>
</organism>
<comment type="caution">
    <text evidence="1">The sequence shown here is derived from an EMBL/GenBank/DDBJ whole genome shotgun (WGS) entry which is preliminary data.</text>
</comment>
<evidence type="ECO:0008006" key="3">
    <source>
        <dbReference type="Google" id="ProtNLM"/>
    </source>
</evidence>
<keyword evidence="2" id="KW-1185">Reference proteome</keyword>
<gene>
    <name evidence="1" type="ORF">IV203_000186</name>
</gene>
<dbReference type="PANTHER" id="PTHR13271">
    <property type="entry name" value="UNCHARACTERIZED PUTATIVE METHYLTRANSFERASE"/>
    <property type="match status" value="1"/>
</dbReference>
<evidence type="ECO:0000313" key="2">
    <source>
        <dbReference type="Proteomes" id="UP000693970"/>
    </source>
</evidence>
<proteinExistence type="predicted"/>
<dbReference type="AlphaFoldDB" id="A0A9K3L610"/>
<dbReference type="CDD" id="cd10527">
    <property type="entry name" value="SET_LSMT"/>
    <property type="match status" value="1"/>
</dbReference>
<dbReference type="PANTHER" id="PTHR13271:SF137">
    <property type="entry name" value="SET DOMAIN-CONTAINING PROTEIN"/>
    <property type="match status" value="1"/>
</dbReference>
<dbReference type="OrthoDB" id="38472at2759"/>
<accession>A0A9K3L610</accession>